<keyword evidence="2" id="KW-1185">Reference proteome</keyword>
<sequence length="153" mass="17019">MKLTYRGVSYDYNPPAVDVKDTNEIGKYRGVDIRFRSVKKAAVQQPTLDLVYRGAAYRVGQSAEPAAPAPAQVPVSTAVQATPVPFLSKAEDRARLAMLNHHRAVKRRQQSMLGRLAHEIGLTADVSQYWNHIQGKVHPSFWATYDRSRSAAS</sequence>
<dbReference type="RefSeq" id="WP_080812714.1">
    <property type="nucleotide sequence ID" value="NZ_CP021983.2"/>
</dbReference>
<gene>
    <name evidence="1" type="ORF">XM38_023220</name>
</gene>
<dbReference type="OrthoDB" id="517878at2"/>
<dbReference type="STRING" id="1641165.XM38_21940"/>
<dbReference type="KEGG" id="hhg:XM38_023220"/>
<reference evidence="1 2" key="1">
    <citation type="journal article" date="2016" name="Biochim. Biophys. Acta">
        <title>Characterization of red-shifted phycobilisomes isolated from the chlorophyll f-containing cyanobacterium Halomicronema hongdechloris.</title>
        <authorList>
            <person name="Li Y."/>
            <person name="Lin Y."/>
            <person name="Garvey C.J."/>
            <person name="Birch D."/>
            <person name="Corkery R.W."/>
            <person name="Loughlin P.C."/>
            <person name="Scheer H."/>
            <person name="Willows R.D."/>
            <person name="Chen M."/>
        </authorList>
    </citation>
    <scope>NUCLEOTIDE SEQUENCE [LARGE SCALE GENOMIC DNA]</scope>
    <source>
        <strain evidence="1 2">C2206</strain>
    </source>
</reference>
<dbReference type="Proteomes" id="UP000191901">
    <property type="component" value="Chromosome"/>
</dbReference>
<organism evidence="1 2">
    <name type="scientific">Halomicronema hongdechloris C2206</name>
    <dbReference type="NCBI Taxonomy" id="1641165"/>
    <lineage>
        <taxon>Bacteria</taxon>
        <taxon>Bacillati</taxon>
        <taxon>Cyanobacteriota</taxon>
        <taxon>Cyanophyceae</taxon>
        <taxon>Nodosilineales</taxon>
        <taxon>Nodosilineaceae</taxon>
        <taxon>Halomicronema</taxon>
    </lineage>
</organism>
<dbReference type="InterPro" id="IPR025458">
    <property type="entry name" value="DUF4278"/>
</dbReference>
<dbReference type="Pfam" id="PF14105">
    <property type="entry name" value="DUF4278"/>
    <property type="match status" value="1"/>
</dbReference>
<name>A0A1Z3HM56_9CYAN</name>
<protein>
    <recommendedName>
        <fullName evidence="3">DUF4278 domain-containing protein</fullName>
    </recommendedName>
</protein>
<dbReference type="EMBL" id="CP021983">
    <property type="protein sequence ID" value="ASC71370.1"/>
    <property type="molecule type" value="Genomic_DNA"/>
</dbReference>
<accession>A0A1Z3HM56</accession>
<evidence type="ECO:0008006" key="3">
    <source>
        <dbReference type="Google" id="ProtNLM"/>
    </source>
</evidence>
<evidence type="ECO:0000313" key="1">
    <source>
        <dbReference type="EMBL" id="ASC71370.1"/>
    </source>
</evidence>
<proteinExistence type="predicted"/>
<dbReference type="AlphaFoldDB" id="A0A1Z3HM56"/>
<evidence type="ECO:0000313" key="2">
    <source>
        <dbReference type="Proteomes" id="UP000191901"/>
    </source>
</evidence>